<dbReference type="SUPFAM" id="SSF47323">
    <property type="entry name" value="Anticodon-binding domain of a subclass of class I aminoacyl-tRNA synthetases"/>
    <property type="match status" value="1"/>
</dbReference>
<comment type="catalytic activity">
    <reaction evidence="12 13">
        <text>tRNA(Cys) + L-cysteine + ATP = L-cysteinyl-tRNA(Cys) + AMP + diphosphate</text>
        <dbReference type="Rhea" id="RHEA:17773"/>
        <dbReference type="Rhea" id="RHEA-COMP:9661"/>
        <dbReference type="Rhea" id="RHEA-COMP:9679"/>
        <dbReference type="ChEBI" id="CHEBI:30616"/>
        <dbReference type="ChEBI" id="CHEBI:33019"/>
        <dbReference type="ChEBI" id="CHEBI:35235"/>
        <dbReference type="ChEBI" id="CHEBI:78442"/>
        <dbReference type="ChEBI" id="CHEBI:78517"/>
        <dbReference type="ChEBI" id="CHEBI:456215"/>
        <dbReference type="EC" id="6.1.1.16"/>
    </reaction>
</comment>
<dbReference type="InterPro" id="IPR024909">
    <property type="entry name" value="Cys-tRNA/MSH_ligase"/>
</dbReference>
<evidence type="ECO:0000256" key="9">
    <source>
        <dbReference type="ARBA" id="ARBA00022840"/>
    </source>
</evidence>
<comment type="subcellular location">
    <subcellularLocation>
        <location evidence="1 13">Cytoplasm</location>
    </subcellularLocation>
</comment>
<dbReference type="PANTHER" id="PTHR10890:SF3">
    <property type="entry name" value="CYSTEINE--TRNA LIGASE, CYTOPLASMIC"/>
    <property type="match status" value="1"/>
</dbReference>
<keyword evidence="5 13" id="KW-0436">Ligase</keyword>
<evidence type="ECO:0000256" key="7">
    <source>
        <dbReference type="ARBA" id="ARBA00022741"/>
    </source>
</evidence>
<dbReference type="InterPro" id="IPR009080">
    <property type="entry name" value="tRNAsynth_Ia_anticodon-bd"/>
</dbReference>
<dbReference type="Pfam" id="PF01406">
    <property type="entry name" value="tRNA-synt_1e"/>
    <property type="match status" value="1"/>
</dbReference>
<comment type="cofactor">
    <cofactor evidence="13">
        <name>Zn(2+)</name>
        <dbReference type="ChEBI" id="CHEBI:29105"/>
    </cofactor>
    <text evidence="13">Binds 1 zinc ion per subunit.</text>
</comment>
<evidence type="ECO:0000313" key="16">
    <source>
        <dbReference type="Proteomes" id="UP001192346"/>
    </source>
</evidence>
<reference evidence="15" key="1">
    <citation type="submission" date="2019-10" db="EMBL/GenBank/DDBJ databases">
        <title>Whole Genome Sequencing and Characterization of Texas Phoenix Palm Decline Phytoplasma Belongs to Lethal Yellowing (16SrIV) Group.</title>
        <authorList>
            <person name="Bao M."/>
        </authorList>
    </citation>
    <scope>NUCLEOTIDE SEQUENCE [LARGE SCALE GENOMIC DNA]</scope>
    <source>
        <strain evidence="15">ACPD</strain>
    </source>
</reference>
<comment type="similarity">
    <text evidence="2 13">Belongs to the class-I aminoacyl-tRNA synthetase family.</text>
</comment>
<dbReference type="PANTHER" id="PTHR10890">
    <property type="entry name" value="CYSTEINYL-TRNA SYNTHETASE"/>
    <property type="match status" value="1"/>
</dbReference>
<feature type="binding site" evidence="13">
    <location>
        <position position="209"/>
    </location>
    <ligand>
        <name>Zn(2+)</name>
        <dbReference type="ChEBI" id="CHEBI:29105"/>
    </ligand>
</feature>
<evidence type="ECO:0000256" key="4">
    <source>
        <dbReference type="ARBA" id="ARBA00022490"/>
    </source>
</evidence>
<dbReference type="InterPro" id="IPR015273">
    <property type="entry name" value="Cys-tRNA-synt_Ia_DALR"/>
</dbReference>
<feature type="binding site" evidence="13">
    <location>
        <position position="235"/>
    </location>
    <ligand>
        <name>Zn(2+)</name>
        <dbReference type="ChEBI" id="CHEBI:29105"/>
    </ligand>
</feature>
<evidence type="ECO:0000256" key="3">
    <source>
        <dbReference type="ARBA" id="ARBA00011245"/>
    </source>
</evidence>
<dbReference type="Pfam" id="PF09190">
    <property type="entry name" value="DALR_2"/>
    <property type="match status" value="1"/>
</dbReference>
<accession>A0ABS5BIA0</accession>
<feature type="binding site" evidence="13">
    <location>
        <position position="28"/>
    </location>
    <ligand>
        <name>Zn(2+)</name>
        <dbReference type="ChEBI" id="CHEBI:29105"/>
    </ligand>
</feature>
<keyword evidence="8 13" id="KW-0862">Zinc</keyword>
<keyword evidence="9 13" id="KW-0067">ATP-binding</keyword>
<protein>
    <recommendedName>
        <fullName evidence="13">Cysteine--tRNA ligase</fullName>
        <ecNumber evidence="13">6.1.1.16</ecNumber>
    </recommendedName>
    <alternativeName>
        <fullName evidence="13">Cysteinyl-tRNA synthetase</fullName>
        <shortName evidence="13">CysRS</shortName>
    </alternativeName>
</protein>
<evidence type="ECO:0000256" key="12">
    <source>
        <dbReference type="ARBA" id="ARBA00047398"/>
    </source>
</evidence>
<evidence type="ECO:0000256" key="6">
    <source>
        <dbReference type="ARBA" id="ARBA00022723"/>
    </source>
</evidence>
<comment type="caution">
    <text evidence="15">The sequence shown here is derived from an EMBL/GenBank/DDBJ whole genome shotgun (WGS) entry which is preliminary data.</text>
</comment>
<dbReference type="EMBL" id="VBRA02000007">
    <property type="protein sequence ID" value="MBP3059313.1"/>
    <property type="molecule type" value="Genomic_DNA"/>
</dbReference>
<name>A0ABS5BIA0_9MOLU</name>
<feature type="domain" description="Cysteinyl-tRNA synthetase class Ia DALR" evidence="14">
    <location>
        <begin position="348"/>
        <end position="412"/>
    </location>
</feature>
<dbReference type="Proteomes" id="UP001192346">
    <property type="component" value="Unassembled WGS sequence"/>
</dbReference>
<dbReference type="EC" id="6.1.1.16" evidence="13"/>
<organism evidence="15 16">
    <name type="scientific">Texas Phoenix palm phytoplasma</name>
    <dbReference type="NCBI Taxonomy" id="176709"/>
    <lineage>
        <taxon>Bacteria</taxon>
        <taxon>Bacillati</taxon>
        <taxon>Mycoplasmatota</taxon>
        <taxon>Mollicutes</taxon>
        <taxon>Acholeplasmatales</taxon>
        <taxon>Acholeplasmataceae</taxon>
        <taxon>Candidatus Phytoplasma</taxon>
        <taxon>16SrIV (Coconut lethal yellows group)</taxon>
    </lineage>
</organism>
<evidence type="ECO:0000256" key="8">
    <source>
        <dbReference type="ARBA" id="ARBA00022833"/>
    </source>
</evidence>
<evidence type="ECO:0000256" key="5">
    <source>
        <dbReference type="ARBA" id="ARBA00022598"/>
    </source>
</evidence>
<dbReference type="NCBIfam" id="TIGR00435">
    <property type="entry name" value="cysS"/>
    <property type="match status" value="1"/>
</dbReference>
<evidence type="ECO:0000256" key="13">
    <source>
        <dbReference type="HAMAP-Rule" id="MF_00041"/>
    </source>
</evidence>
<dbReference type="Gene3D" id="3.40.50.620">
    <property type="entry name" value="HUPs"/>
    <property type="match status" value="1"/>
</dbReference>
<gene>
    <name evidence="13" type="primary">cysS</name>
    <name evidence="15" type="ORF">FEF22_000735</name>
</gene>
<evidence type="ECO:0000259" key="14">
    <source>
        <dbReference type="SMART" id="SM00840"/>
    </source>
</evidence>
<feature type="short sequence motif" description="'HIGH' region" evidence="13">
    <location>
        <begin position="30"/>
        <end position="40"/>
    </location>
</feature>
<dbReference type="GO" id="GO:0004817">
    <property type="term" value="F:cysteine-tRNA ligase activity"/>
    <property type="evidence" value="ECO:0007669"/>
    <property type="project" value="UniProtKB-EC"/>
</dbReference>
<keyword evidence="16" id="KW-1185">Reference proteome</keyword>
<evidence type="ECO:0000256" key="11">
    <source>
        <dbReference type="ARBA" id="ARBA00023146"/>
    </source>
</evidence>
<dbReference type="InterPro" id="IPR014729">
    <property type="entry name" value="Rossmann-like_a/b/a_fold"/>
</dbReference>
<dbReference type="HAMAP" id="MF_00041">
    <property type="entry name" value="Cys_tRNA_synth"/>
    <property type="match status" value="1"/>
</dbReference>
<proteinExistence type="inferred from homology"/>
<keyword evidence="11 13" id="KW-0030">Aminoacyl-tRNA synthetase</keyword>
<evidence type="ECO:0000256" key="1">
    <source>
        <dbReference type="ARBA" id="ARBA00004496"/>
    </source>
</evidence>
<keyword evidence="4 13" id="KW-0963">Cytoplasm</keyword>
<dbReference type="PRINTS" id="PR00983">
    <property type="entry name" value="TRNASYNTHCYS"/>
</dbReference>
<evidence type="ECO:0000313" key="15">
    <source>
        <dbReference type="EMBL" id="MBP3059313.1"/>
    </source>
</evidence>
<sequence length="441" mass="52319">MLKIYNSLTKKKEYLLTSNKSKLNVYLCGPTVYSHLHIGNIRSLIFFSMMKRYLKLIEIETYLAVNITDIDDKIIEIAKKKNKSEKEISSKYTLAFLKLLKKLEIKNINEIPMVTNYIEKIVSFIDILIKKKYAYTTDKGIYFRINKIKNYGILSGQNLKKLKINQRKKINNFQEKENYKDFILWKKTDIGIKFPSPWFMGRPGWHTECVVMIKEIFKNNTIDIHGGGIDLKFPHHENEQAQFLASENKPLANFFIHVGHVEYENKKMSKSTGNIILVKDLLKKFETNVLKLFFLKYHYLQPINFNEQLIEKTQKEYSNLLKILNKNNFQLNLNKINDFKIIPDYINKFHEIMKNDFNTPNLITIIEEIIKELNKNKNLNILAQLQNTLIFLLKNINIKIILKKIDPQDEKLYNLWEKNKKNKNFKEADSIRQILLKKEII</sequence>
<dbReference type="SMART" id="SM00840">
    <property type="entry name" value="DALR_2"/>
    <property type="match status" value="1"/>
</dbReference>
<evidence type="ECO:0000256" key="10">
    <source>
        <dbReference type="ARBA" id="ARBA00022917"/>
    </source>
</evidence>
<evidence type="ECO:0000256" key="2">
    <source>
        <dbReference type="ARBA" id="ARBA00005594"/>
    </source>
</evidence>
<dbReference type="InterPro" id="IPR015803">
    <property type="entry name" value="Cys-tRNA-ligase"/>
</dbReference>
<keyword evidence="7 13" id="KW-0547">Nucleotide-binding</keyword>
<keyword evidence="6 13" id="KW-0479">Metal-binding</keyword>
<keyword evidence="10 13" id="KW-0648">Protein biosynthesis</keyword>
<feature type="binding site" evidence="13">
    <location>
        <position position="239"/>
    </location>
    <ligand>
        <name>Zn(2+)</name>
        <dbReference type="ChEBI" id="CHEBI:29105"/>
    </ligand>
</feature>
<dbReference type="InterPro" id="IPR032678">
    <property type="entry name" value="tRNA-synt_1_cat_dom"/>
</dbReference>
<feature type="short sequence motif" description="'KMSKS' region" evidence="13">
    <location>
        <begin position="267"/>
        <end position="271"/>
    </location>
</feature>
<comment type="subunit">
    <text evidence="3 13">Monomer.</text>
</comment>
<dbReference type="Gene3D" id="1.20.120.1910">
    <property type="entry name" value="Cysteine-tRNA ligase, C-terminal anti-codon recognition domain"/>
    <property type="match status" value="1"/>
</dbReference>
<feature type="binding site" evidence="13">
    <location>
        <position position="270"/>
    </location>
    <ligand>
        <name>ATP</name>
        <dbReference type="ChEBI" id="CHEBI:30616"/>
    </ligand>
</feature>
<dbReference type="SUPFAM" id="SSF52374">
    <property type="entry name" value="Nucleotidylyl transferase"/>
    <property type="match status" value="1"/>
</dbReference>